<gene>
    <name evidence="1" type="ORF">GLIP_0378</name>
</gene>
<keyword evidence="2" id="KW-1185">Reference proteome</keyword>
<evidence type="ECO:0000313" key="1">
    <source>
        <dbReference type="EMBL" id="GAC13025.1"/>
    </source>
</evidence>
<dbReference type="AlphaFoldDB" id="K6YNU7"/>
<dbReference type="EMBL" id="BAEN01000014">
    <property type="protein sequence ID" value="GAC13025.1"/>
    <property type="molecule type" value="Genomic_DNA"/>
</dbReference>
<dbReference type="Proteomes" id="UP000006334">
    <property type="component" value="Unassembled WGS sequence"/>
</dbReference>
<organism evidence="1 2">
    <name type="scientific">Aliiglaciecola lipolytica E3</name>
    <dbReference type="NCBI Taxonomy" id="1127673"/>
    <lineage>
        <taxon>Bacteria</taxon>
        <taxon>Pseudomonadati</taxon>
        <taxon>Pseudomonadota</taxon>
        <taxon>Gammaproteobacteria</taxon>
        <taxon>Alteromonadales</taxon>
        <taxon>Alteromonadaceae</taxon>
        <taxon>Aliiglaciecola</taxon>
    </lineage>
</organism>
<protein>
    <submittedName>
        <fullName evidence="1">Uncharacterized protein</fullName>
    </submittedName>
</protein>
<sequence>MTTALIDTGIVLNKRLLLGILPVDALTREDLPFAITIDIEQPLSIKLSKHNSGRFSLAYHADLTSPIQIRIFDLQRRYVPRRLSIPVQTLAQILSIETAQQENYLQSRQRFPVLFPGAAYPINGRATGLRGKVLFNDLPVRWSIVELRSAQDATIVLARARGDDRGEFLILIPPNAVPDESLNQSVAFEILVYARATALPETNNQPHDPLWDLPVEVVVDVQPNDPVSSGEAIPPEYVASQTPVSVTFQLSHMLSSHDVDDIVFNPP</sequence>
<dbReference type="OrthoDB" id="7067704at2"/>
<dbReference type="eggNOG" id="ENOG50330JQ">
    <property type="taxonomic scope" value="Bacteria"/>
</dbReference>
<dbReference type="RefSeq" id="WP_008842845.1">
    <property type="nucleotide sequence ID" value="NZ_BAEN01000014.1"/>
</dbReference>
<accession>K6YNU7</accession>
<evidence type="ECO:0000313" key="2">
    <source>
        <dbReference type="Proteomes" id="UP000006334"/>
    </source>
</evidence>
<proteinExistence type="predicted"/>
<comment type="caution">
    <text evidence="1">The sequence shown here is derived from an EMBL/GenBank/DDBJ whole genome shotgun (WGS) entry which is preliminary data.</text>
</comment>
<dbReference type="STRING" id="1127673.GLIP_0378"/>
<name>K6YNU7_9ALTE</name>
<reference evidence="1 2" key="1">
    <citation type="journal article" date="2017" name="Antonie Van Leeuwenhoek">
        <title>Rhizobium rhizosphaerae sp. nov., a novel species isolated from rice rhizosphere.</title>
        <authorList>
            <person name="Zhao J.J."/>
            <person name="Zhang J."/>
            <person name="Zhang R.J."/>
            <person name="Zhang C.W."/>
            <person name="Yin H.Q."/>
            <person name="Zhang X.X."/>
        </authorList>
    </citation>
    <scope>NUCLEOTIDE SEQUENCE [LARGE SCALE GENOMIC DNA]</scope>
    <source>
        <strain evidence="1 2">E3</strain>
    </source>
</reference>